<reference evidence="1 2" key="1">
    <citation type="submission" date="2018-12" db="EMBL/GenBank/DDBJ databases">
        <authorList>
            <person name="Feng G."/>
            <person name="Zhu H."/>
        </authorList>
    </citation>
    <scope>NUCLEOTIDE SEQUENCE [LARGE SCALE GENOMIC DNA]</scope>
    <source>
        <strain evidence="1 2">LMG 26000</strain>
    </source>
</reference>
<evidence type="ECO:0000313" key="1">
    <source>
        <dbReference type="EMBL" id="RSK38448.1"/>
    </source>
</evidence>
<gene>
    <name evidence="1" type="ORF">EI293_21760</name>
</gene>
<name>A0A428JWF0_9BACT</name>
<evidence type="ECO:0000313" key="2">
    <source>
        <dbReference type="Proteomes" id="UP000270291"/>
    </source>
</evidence>
<dbReference type="AlphaFoldDB" id="A0A428JWF0"/>
<dbReference type="OrthoDB" id="7997911at2"/>
<dbReference type="RefSeq" id="WP_125440666.1">
    <property type="nucleotide sequence ID" value="NZ_RWIU01000012.1"/>
</dbReference>
<proteinExistence type="predicted"/>
<organism evidence="1 2">
    <name type="scientific">Hymenobacter perfusus</name>
    <dbReference type="NCBI Taxonomy" id="1236770"/>
    <lineage>
        <taxon>Bacteria</taxon>
        <taxon>Pseudomonadati</taxon>
        <taxon>Bacteroidota</taxon>
        <taxon>Cytophagia</taxon>
        <taxon>Cytophagales</taxon>
        <taxon>Hymenobacteraceae</taxon>
        <taxon>Hymenobacter</taxon>
    </lineage>
</organism>
<dbReference type="Proteomes" id="UP000270291">
    <property type="component" value="Unassembled WGS sequence"/>
</dbReference>
<keyword evidence="2" id="KW-1185">Reference proteome</keyword>
<dbReference type="EMBL" id="RWIU01000012">
    <property type="protein sequence ID" value="RSK38448.1"/>
    <property type="molecule type" value="Genomic_DNA"/>
</dbReference>
<sequence>MAISKPPVRKAPATIPAVPAADEKKIEAVINRGSSSLTSEVTEVKLKNFNIKLPASTLTVIDELRAKRPRRPTSPKLGISTQDWLLEAIQEKIQREQKKYGKHI</sequence>
<comment type="caution">
    <text evidence="1">The sequence shown here is derived from an EMBL/GenBank/DDBJ whole genome shotgun (WGS) entry which is preliminary data.</text>
</comment>
<protein>
    <submittedName>
        <fullName evidence="1">Uncharacterized protein</fullName>
    </submittedName>
</protein>
<accession>A0A428JWF0</accession>